<evidence type="ECO:0000313" key="2">
    <source>
        <dbReference type="Proteomes" id="UP001303046"/>
    </source>
</evidence>
<protein>
    <recommendedName>
        <fullName evidence="3">Set apart in position or space protein</fullName>
    </recommendedName>
</protein>
<sequence length="146" mass="16648">MSKDSSQQTIPHDDHEVGAPVSSWRTAMDYVVTCCCENLLSEQLRNFSKSKKDHITMAVRSAVDVVVEAVEHENASTAAEIVRLRNELAIFWATPHKQAEHSDSGNRRMEDVNNRMTSYLIRRCQCFTTRVQTYESTRGERIVETA</sequence>
<dbReference type="EMBL" id="JAVFWL010000005">
    <property type="protein sequence ID" value="KAK6759011.1"/>
    <property type="molecule type" value="Genomic_DNA"/>
</dbReference>
<evidence type="ECO:0000313" key="1">
    <source>
        <dbReference type="EMBL" id="KAK6759011.1"/>
    </source>
</evidence>
<organism evidence="1 2">
    <name type="scientific">Necator americanus</name>
    <name type="common">Human hookworm</name>
    <dbReference type="NCBI Taxonomy" id="51031"/>
    <lineage>
        <taxon>Eukaryota</taxon>
        <taxon>Metazoa</taxon>
        <taxon>Ecdysozoa</taxon>
        <taxon>Nematoda</taxon>
        <taxon>Chromadorea</taxon>
        <taxon>Rhabditida</taxon>
        <taxon>Rhabditina</taxon>
        <taxon>Rhabditomorpha</taxon>
        <taxon>Strongyloidea</taxon>
        <taxon>Ancylostomatidae</taxon>
        <taxon>Bunostominae</taxon>
        <taxon>Necator</taxon>
    </lineage>
</organism>
<comment type="caution">
    <text evidence="1">The sequence shown here is derived from an EMBL/GenBank/DDBJ whole genome shotgun (WGS) entry which is preliminary data.</text>
</comment>
<keyword evidence="2" id="KW-1185">Reference proteome</keyword>
<evidence type="ECO:0008006" key="3">
    <source>
        <dbReference type="Google" id="ProtNLM"/>
    </source>
</evidence>
<name>A0ABR1EB57_NECAM</name>
<proteinExistence type="predicted"/>
<reference evidence="1 2" key="1">
    <citation type="submission" date="2023-08" db="EMBL/GenBank/DDBJ databases">
        <title>A Necator americanus chromosomal reference genome.</title>
        <authorList>
            <person name="Ilik V."/>
            <person name="Petrzelkova K.J."/>
            <person name="Pardy F."/>
            <person name="Fuh T."/>
            <person name="Niatou-Singa F.S."/>
            <person name="Gouil Q."/>
            <person name="Baker L."/>
            <person name="Ritchie M.E."/>
            <person name="Jex A.R."/>
            <person name="Gazzola D."/>
            <person name="Li H."/>
            <person name="Toshio Fujiwara R."/>
            <person name="Zhan B."/>
            <person name="Aroian R.V."/>
            <person name="Pafco B."/>
            <person name="Schwarz E.M."/>
        </authorList>
    </citation>
    <scope>NUCLEOTIDE SEQUENCE [LARGE SCALE GENOMIC DNA]</scope>
    <source>
        <strain evidence="1 2">Aroian</strain>
        <tissue evidence="1">Whole animal</tissue>
    </source>
</reference>
<dbReference type="Proteomes" id="UP001303046">
    <property type="component" value="Unassembled WGS sequence"/>
</dbReference>
<gene>
    <name evidence="1" type="primary">Necator_chrV.g21104</name>
    <name evidence="1" type="ORF">RB195_016311</name>
</gene>
<accession>A0ABR1EB57</accession>